<dbReference type="InterPro" id="IPR008719">
    <property type="entry name" value="N2O_reductase_NosL"/>
</dbReference>
<dbReference type="AlphaFoldDB" id="A0A848F4W3"/>
<dbReference type="Gene3D" id="3.30.70.2050">
    <property type="match status" value="1"/>
</dbReference>
<dbReference type="EMBL" id="JABBFW010000003">
    <property type="protein sequence ID" value="NML14442.1"/>
    <property type="molecule type" value="Genomic_DNA"/>
</dbReference>
<protein>
    <submittedName>
        <fullName evidence="1">Nitrous oxide reductase accessory protein NosL</fullName>
    </submittedName>
</protein>
<dbReference type="Pfam" id="PF05573">
    <property type="entry name" value="NosL"/>
    <property type="match status" value="1"/>
</dbReference>
<proteinExistence type="predicted"/>
<dbReference type="PANTHER" id="PTHR41247">
    <property type="entry name" value="HTH-TYPE TRANSCRIPTIONAL REPRESSOR YCNK"/>
    <property type="match status" value="1"/>
</dbReference>
<accession>A0A848F4W3</accession>
<comment type="caution">
    <text evidence="1">The sequence shown here is derived from an EMBL/GenBank/DDBJ whole genome shotgun (WGS) entry which is preliminary data.</text>
</comment>
<evidence type="ECO:0000313" key="2">
    <source>
        <dbReference type="Proteomes" id="UP000574067"/>
    </source>
</evidence>
<dbReference type="Proteomes" id="UP000574067">
    <property type="component" value="Unassembled WGS sequence"/>
</dbReference>
<organism evidence="1 2">
    <name type="scientific">Azohydromonas caseinilytica</name>
    <dbReference type="NCBI Taxonomy" id="2728836"/>
    <lineage>
        <taxon>Bacteria</taxon>
        <taxon>Pseudomonadati</taxon>
        <taxon>Pseudomonadota</taxon>
        <taxon>Betaproteobacteria</taxon>
        <taxon>Burkholderiales</taxon>
        <taxon>Sphaerotilaceae</taxon>
        <taxon>Azohydromonas</taxon>
    </lineage>
</organism>
<dbReference type="SUPFAM" id="SSF160387">
    <property type="entry name" value="NosL/MerB-like"/>
    <property type="match status" value="1"/>
</dbReference>
<dbReference type="Gene3D" id="3.30.70.2060">
    <property type="match status" value="1"/>
</dbReference>
<gene>
    <name evidence="1" type="ORF">HHL10_05555</name>
</gene>
<name>A0A848F4W3_9BURK</name>
<sequence length="179" mass="19346">MEIPSVIAQRRSLLLAACALPVALWGCNRGDSGAAVKAVEIDPATTCDFDGMLLADYPGPKAQIHYADAAAPVFFCDTVEMFSALLRPEQVRPVRAVLTQDMAHADWNQPRGHWFDARSGFYVAGSKRHGSMGPTFASFAAEAEARKFATEHGGKVLRFADVKPEMADLGGGSQHDKHM</sequence>
<keyword evidence="2" id="KW-1185">Reference proteome</keyword>
<evidence type="ECO:0000313" key="1">
    <source>
        <dbReference type="EMBL" id="NML14442.1"/>
    </source>
</evidence>
<reference evidence="1 2" key="1">
    <citation type="submission" date="2020-04" db="EMBL/GenBank/DDBJ databases">
        <title>Azohydromonas sp. isolated from soil.</title>
        <authorList>
            <person name="Dahal R.H."/>
        </authorList>
    </citation>
    <scope>NUCLEOTIDE SEQUENCE [LARGE SCALE GENOMIC DNA]</scope>
    <source>
        <strain evidence="1 2">G-1-1-14</strain>
    </source>
</reference>
<dbReference type="PANTHER" id="PTHR41247:SF1">
    <property type="entry name" value="HTH-TYPE TRANSCRIPTIONAL REPRESSOR YCNK"/>
    <property type="match status" value="1"/>
</dbReference>